<dbReference type="EMBL" id="LR862152">
    <property type="protein sequence ID" value="CAD1833999.1"/>
    <property type="molecule type" value="Genomic_DNA"/>
</dbReference>
<dbReference type="AlphaFoldDB" id="A0A6V7PT47"/>
<reference evidence="2" key="1">
    <citation type="submission" date="2020-07" db="EMBL/GenBank/DDBJ databases">
        <authorList>
            <person name="Lin J."/>
        </authorList>
    </citation>
    <scope>NUCLEOTIDE SEQUENCE</scope>
</reference>
<dbReference type="InterPro" id="IPR039611">
    <property type="entry name" value="VQ_4/11/13/19/31/33"/>
</dbReference>
<feature type="region of interest" description="Disordered" evidence="1">
    <location>
        <begin position="163"/>
        <end position="185"/>
    </location>
</feature>
<evidence type="ECO:0000313" key="2">
    <source>
        <dbReference type="EMBL" id="CAD1833999.1"/>
    </source>
</evidence>
<accession>A0A6V7PT47</accession>
<dbReference type="PANTHER" id="PTHR33402">
    <property type="entry name" value="VQ MOTIF-CONTAINING PROTEIN 11-LIKE"/>
    <property type="match status" value="1"/>
</dbReference>
<name>A0A6V7PT47_ANACO</name>
<feature type="region of interest" description="Disordered" evidence="1">
    <location>
        <begin position="122"/>
        <end position="149"/>
    </location>
</feature>
<feature type="region of interest" description="Disordered" evidence="1">
    <location>
        <begin position="61"/>
        <end position="93"/>
    </location>
</feature>
<gene>
    <name evidence="2" type="ORF">CB5_LOCUS17210</name>
</gene>
<organism evidence="2">
    <name type="scientific">Ananas comosus var. bracteatus</name>
    <name type="common">red pineapple</name>
    <dbReference type="NCBI Taxonomy" id="296719"/>
    <lineage>
        <taxon>Eukaryota</taxon>
        <taxon>Viridiplantae</taxon>
        <taxon>Streptophyta</taxon>
        <taxon>Embryophyta</taxon>
        <taxon>Tracheophyta</taxon>
        <taxon>Spermatophyta</taxon>
        <taxon>Magnoliopsida</taxon>
        <taxon>Liliopsida</taxon>
        <taxon>Poales</taxon>
        <taxon>Bromeliaceae</taxon>
        <taxon>Bromelioideae</taxon>
        <taxon>Ananas</taxon>
    </lineage>
</organism>
<protein>
    <submittedName>
        <fullName evidence="2">Uncharacterized protein</fullName>
    </submittedName>
</protein>
<feature type="region of interest" description="Disordered" evidence="1">
    <location>
        <begin position="17"/>
        <end position="43"/>
    </location>
</feature>
<sequence length="234" mass="26409">METCMYIHVPPQRLHQIKGERRIRISEKKQEKKQEKKKREEGKTITKYEFEIRRFESVSDDLHPGRHRVLQTSRPDAHRLRRGRREARRGPVVAPRNAVLPPKRQAFKLYERRSGLKNLKTISPLAPASRNSASGFSPRRRQQQPEILSPSVLDFPALALSPVTPLNPDPFNRSPQPNSAAAVADEERAIAEKGFYLHPSPRSAEPPRLLPLFPVTSPRACPASAAATATGSFP</sequence>
<evidence type="ECO:0000256" key="1">
    <source>
        <dbReference type="SAM" id="MobiDB-lite"/>
    </source>
</evidence>
<dbReference type="PANTHER" id="PTHR33402:SF16">
    <property type="entry name" value="VQ MOTIF-CONTAINING PROTEIN 13-RELATED"/>
    <property type="match status" value="1"/>
</dbReference>
<proteinExistence type="predicted"/>